<dbReference type="Proteomes" id="UP000008227">
    <property type="component" value="Chromosome 11"/>
</dbReference>
<evidence type="ECO:0000313" key="2">
    <source>
        <dbReference type="Ensembl" id="ENSSSCP00000051237.2"/>
    </source>
</evidence>
<dbReference type="GeneTree" id="ENSGT00910000147040"/>
<evidence type="ECO:0000256" key="1">
    <source>
        <dbReference type="SAM" id="MobiDB-lite"/>
    </source>
</evidence>
<dbReference type="AlphaFoldDB" id="A0A287B549"/>
<dbReference type="InParanoid" id="A0A287B549"/>
<feature type="region of interest" description="Disordered" evidence="1">
    <location>
        <begin position="18"/>
        <end position="37"/>
    </location>
</feature>
<dbReference type="Bgee" id="ENSSSCG00000039610">
    <property type="expression patterns" value="Expressed in ileum and 19 other cell types or tissues"/>
</dbReference>
<proteinExistence type="predicted"/>
<protein>
    <submittedName>
        <fullName evidence="2">Uncharacterized protein</fullName>
    </submittedName>
</protein>
<reference evidence="3" key="1">
    <citation type="submission" date="2009-11" db="EMBL/GenBank/DDBJ databases">
        <authorList>
            <consortium name="Porcine genome sequencing project"/>
        </authorList>
    </citation>
    <scope>NUCLEOTIDE SEQUENCE [LARGE SCALE GENOMIC DNA]</scope>
    <source>
        <strain evidence="3">Duroc</strain>
    </source>
</reference>
<reference evidence="2" key="2">
    <citation type="journal article" date="2020" name="Gigascience">
        <title>An improved pig reference genome sequence to enable pig genetics and genomics research.</title>
        <authorList>
            <person name="Warr A."/>
            <person name="Affara N."/>
            <person name="Aken B."/>
            <person name="Beiki H."/>
            <person name="Bickhart D.M."/>
            <person name="Billis K."/>
            <person name="Chow W."/>
            <person name="Eory L."/>
            <person name="Finlayson H.A."/>
            <person name="Flicek P."/>
            <person name="Giron C.G."/>
            <person name="Griffin D.K."/>
            <person name="Hall R."/>
            <person name="Hannum G."/>
            <person name="Hourlier T."/>
            <person name="Howe K."/>
            <person name="Hume D.A."/>
            <person name="Izuogu O."/>
            <person name="Kim K."/>
            <person name="Koren S."/>
            <person name="Liu H."/>
            <person name="Manchanda N."/>
            <person name="Martin F.J."/>
            <person name="Nonneman D.J."/>
            <person name="O'Connor R.E."/>
            <person name="Phillippy A.M."/>
            <person name="Rohrer G.A."/>
            <person name="Rosen B.D."/>
            <person name="Rund L.A."/>
            <person name="Sargent C.A."/>
            <person name="Schook L.B."/>
            <person name="Schroeder S.G."/>
            <person name="Schwartz A.S."/>
            <person name="Skinner B.M."/>
            <person name="Talbot R."/>
            <person name="Tseng E."/>
            <person name="Tuggle C.K."/>
            <person name="Watson M."/>
            <person name="Smith T.P.L."/>
            <person name="Archibald A.L."/>
        </authorList>
    </citation>
    <scope>NUCLEOTIDE SEQUENCE [LARGE SCALE GENOMIC DNA]</scope>
    <source>
        <strain evidence="2">Duroc</strain>
    </source>
</reference>
<organism evidence="2 3">
    <name type="scientific">Sus scrofa</name>
    <name type="common">Pig</name>
    <dbReference type="NCBI Taxonomy" id="9823"/>
    <lineage>
        <taxon>Eukaryota</taxon>
        <taxon>Metazoa</taxon>
        <taxon>Chordata</taxon>
        <taxon>Craniata</taxon>
        <taxon>Vertebrata</taxon>
        <taxon>Euteleostomi</taxon>
        <taxon>Mammalia</taxon>
        <taxon>Eutheria</taxon>
        <taxon>Laurasiatheria</taxon>
        <taxon>Artiodactyla</taxon>
        <taxon>Suina</taxon>
        <taxon>Suidae</taxon>
        <taxon>Sus</taxon>
    </lineage>
</organism>
<sequence length="57" mass="6275">MVASWNEMMARPWARVASPAKQHGLRPQPLWGSPSGQMKHLRPCALSPSPAHLSCPM</sequence>
<reference evidence="2" key="4">
    <citation type="submission" date="2025-09" db="UniProtKB">
        <authorList>
            <consortium name="Ensembl"/>
        </authorList>
    </citation>
    <scope>IDENTIFICATION</scope>
</reference>
<reference evidence="2" key="3">
    <citation type="submission" date="2025-08" db="UniProtKB">
        <authorList>
            <consortium name="Ensembl"/>
        </authorList>
    </citation>
    <scope>IDENTIFICATION</scope>
</reference>
<name>A0A287B549_PIG</name>
<accession>A0A287B549</accession>
<dbReference type="STRING" id="9823.ENSSSCP00000051237"/>
<evidence type="ECO:0000313" key="3">
    <source>
        <dbReference type="Proteomes" id="UP000008227"/>
    </source>
</evidence>
<keyword evidence="3" id="KW-1185">Reference proteome</keyword>
<dbReference type="Ensembl" id="ENSSSCT00000045157.2">
    <property type="protein sequence ID" value="ENSSSCP00000051237.2"/>
    <property type="gene ID" value="ENSSSCG00000039610.2"/>
</dbReference>